<proteinExistence type="predicted"/>
<evidence type="ECO:0000313" key="2">
    <source>
        <dbReference type="Proteomes" id="UP000695022"/>
    </source>
</evidence>
<dbReference type="RefSeq" id="XP_014678478.1">
    <property type="nucleotide sequence ID" value="XM_014822992.1"/>
</dbReference>
<name>A0ABM1F207_PRICU</name>
<protein>
    <submittedName>
        <fullName evidence="3">Uncharacterized protein LOC106818271</fullName>
    </submittedName>
</protein>
<accession>A0ABM1F207</accession>
<evidence type="ECO:0000313" key="3">
    <source>
        <dbReference type="RefSeq" id="XP_014678478.1"/>
    </source>
</evidence>
<dbReference type="GeneID" id="106818271"/>
<gene>
    <name evidence="3" type="primary">LOC106818271</name>
</gene>
<feature type="non-terminal residue" evidence="3">
    <location>
        <position position="1"/>
    </location>
</feature>
<feature type="compositionally biased region" description="Polar residues" evidence="1">
    <location>
        <begin position="66"/>
        <end position="80"/>
    </location>
</feature>
<sequence>PNNDYNPFRPDGDLSHEADDIIEAIRLGRPLSPTTTEAPSVEEEIARIDVARVNAAPPGGRDETDAAQQMPPQNAVSVANSKPADVAVVTTPPKVATPPPKVAPPEDGQTVEVQAGVVVPPSDGVVQAEHVTIEKKKKCCGGCAIL</sequence>
<feature type="region of interest" description="Disordered" evidence="1">
    <location>
        <begin position="55"/>
        <end position="80"/>
    </location>
</feature>
<dbReference type="Proteomes" id="UP000695022">
    <property type="component" value="Unplaced"/>
</dbReference>
<organism evidence="2 3">
    <name type="scientific">Priapulus caudatus</name>
    <name type="common">Priapulid worm</name>
    <dbReference type="NCBI Taxonomy" id="37621"/>
    <lineage>
        <taxon>Eukaryota</taxon>
        <taxon>Metazoa</taxon>
        <taxon>Ecdysozoa</taxon>
        <taxon>Scalidophora</taxon>
        <taxon>Priapulida</taxon>
        <taxon>Priapulimorpha</taxon>
        <taxon>Priapulimorphida</taxon>
        <taxon>Priapulidae</taxon>
        <taxon>Priapulus</taxon>
    </lineage>
</organism>
<reference evidence="3" key="1">
    <citation type="submission" date="2025-08" db="UniProtKB">
        <authorList>
            <consortium name="RefSeq"/>
        </authorList>
    </citation>
    <scope>IDENTIFICATION</scope>
</reference>
<keyword evidence="2" id="KW-1185">Reference proteome</keyword>
<evidence type="ECO:0000256" key="1">
    <source>
        <dbReference type="SAM" id="MobiDB-lite"/>
    </source>
</evidence>